<protein>
    <submittedName>
        <fullName evidence="2">Transferase hexapeptide (Six repeat-containing protein)</fullName>
    </submittedName>
</protein>
<dbReference type="RefSeq" id="WP_089892700.1">
    <property type="nucleotide sequence ID" value="NZ_FNGV01000010.1"/>
</dbReference>
<dbReference type="OrthoDB" id="9812571at2"/>
<keyword evidence="2" id="KW-0808">Transferase</keyword>
<dbReference type="PANTHER" id="PTHR43300:SF11">
    <property type="entry name" value="ACETYLTRANSFERASE RV3034C-RELATED"/>
    <property type="match status" value="1"/>
</dbReference>
<evidence type="ECO:0000313" key="3">
    <source>
        <dbReference type="Proteomes" id="UP000199440"/>
    </source>
</evidence>
<dbReference type="SUPFAM" id="SSF51161">
    <property type="entry name" value="Trimeric LpxA-like enzymes"/>
    <property type="match status" value="1"/>
</dbReference>
<reference evidence="2 3" key="1">
    <citation type="submission" date="2016-10" db="EMBL/GenBank/DDBJ databases">
        <authorList>
            <person name="de Groot N.N."/>
        </authorList>
    </citation>
    <scope>NUCLEOTIDE SEQUENCE [LARGE SCALE GENOMIC DNA]</scope>
    <source>
        <strain evidence="2 3">DSM 19886</strain>
    </source>
</reference>
<dbReference type="STRING" id="192904.SAMN04488514_110135"/>
<sequence>MLKKILNLINKYRQPPISYARSLGVSIGENCKIAIKNWGSEPYLITLGNHVHITTNVQFINHDGGVWVFRDEIPDFDVFGKIVIGDNSYIGNNAVIMPGVSIGKNCVIGANSVVTKSIPDNMVVAGVPAKYICTTEEYKVKMMKIIIPLKKKSGQQKKKFLIKMPSNAFIIKDALK</sequence>
<keyword evidence="3" id="KW-1185">Reference proteome</keyword>
<evidence type="ECO:0000313" key="2">
    <source>
        <dbReference type="EMBL" id="SDM55432.1"/>
    </source>
</evidence>
<dbReference type="InterPro" id="IPR050179">
    <property type="entry name" value="Trans_hexapeptide_repeat"/>
</dbReference>
<dbReference type="InterPro" id="IPR001451">
    <property type="entry name" value="Hexapep"/>
</dbReference>
<organism evidence="2 3">
    <name type="scientific">Kriegella aquimaris</name>
    <dbReference type="NCBI Taxonomy" id="192904"/>
    <lineage>
        <taxon>Bacteria</taxon>
        <taxon>Pseudomonadati</taxon>
        <taxon>Bacteroidota</taxon>
        <taxon>Flavobacteriia</taxon>
        <taxon>Flavobacteriales</taxon>
        <taxon>Flavobacteriaceae</taxon>
        <taxon>Kriegella</taxon>
    </lineage>
</organism>
<proteinExistence type="inferred from homology"/>
<comment type="similarity">
    <text evidence="1">Belongs to the transferase hexapeptide repeat family.</text>
</comment>
<evidence type="ECO:0000256" key="1">
    <source>
        <dbReference type="ARBA" id="ARBA00007274"/>
    </source>
</evidence>
<dbReference type="GO" id="GO:0016740">
    <property type="term" value="F:transferase activity"/>
    <property type="evidence" value="ECO:0007669"/>
    <property type="project" value="UniProtKB-KW"/>
</dbReference>
<dbReference type="PANTHER" id="PTHR43300">
    <property type="entry name" value="ACETYLTRANSFERASE"/>
    <property type="match status" value="1"/>
</dbReference>
<dbReference type="EMBL" id="FNGV01000010">
    <property type="protein sequence ID" value="SDM55432.1"/>
    <property type="molecule type" value="Genomic_DNA"/>
</dbReference>
<name>A0A1G9U6E4_9FLAO</name>
<dbReference type="InterPro" id="IPR011004">
    <property type="entry name" value="Trimer_LpxA-like_sf"/>
</dbReference>
<dbReference type="Proteomes" id="UP000199440">
    <property type="component" value="Unassembled WGS sequence"/>
</dbReference>
<dbReference type="Gene3D" id="2.160.10.10">
    <property type="entry name" value="Hexapeptide repeat proteins"/>
    <property type="match status" value="1"/>
</dbReference>
<gene>
    <name evidence="2" type="ORF">SAMN04488514_110135</name>
</gene>
<dbReference type="CDD" id="cd04647">
    <property type="entry name" value="LbH_MAT_like"/>
    <property type="match status" value="1"/>
</dbReference>
<accession>A0A1G9U6E4</accession>
<dbReference type="AlphaFoldDB" id="A0A1G9U6E4"/>
<dbReference type="Pfam" id="PF00132">
    <property type="entry name" value="Hexapep"/>
    <property type="match status" value="1"/>
</dbReference>